<keyword evidence="4" id="KW-1185">Reference proteome</keyword>
<feature type="region of interest" description="Disordered" evidence="1">
    <location>
        <begin position="373"/>
        <end position="399"/>
    </location>
</feature>
<dbReference type="EMBL" id="KB206474">
    <property type="protein sequence ID" value="ELP91324.1"/>
    <property type="molecule type" value="Genomic_DNA"/>
</dbReference>
<dbReference type="GO" id="GO:0007165">
    <property type="term" value="P:signal transduction"/>
    <property type="evidence" value="ECO:0007669"/>
    <property type="project" value="InterPro"/>
</dbReference>
<feature type="compositionally biased region" description="Basic and acidic residues" evidence="1">
    <location>
        <begin position="419"/>
        <end position="446"/>
    </location>
</feature>
<dbReference type="OrthoDB" id="27389at2759"/>
<dbReference type="GO" id="GO:0005096">
    <property type="term" value="F:GTPase activator activity"/>
    <property type="evidence" value="ECO:0007669"/>
    <property type="project" value="TreeGrafter"/>
</dbReference>
<dbReference type="CDD" id="cd00159">
    <property type="entry name" value="RhoGAP"/>
    <property type="match status" value="1"/>
</dbReference>
<dbReference type="SUPFAM" id="SSF48350">
    <property type="entry name" value="GTPase activation domain, GAP"/>
    <property type="match status" value="1"/>
</dbReference>
<dbReference type="GeneID" id="14890160"/>
<dbReference type="InterPro" id="IPR000198">
    <property type="entry name" value="RhoGAP_dom"/>
</dbReference>
<dbReference type="PROSITE" id="PS50238">
    <property type="entry name" value="RHOGAP"/>
    <property type="match status" value="1"/>
</dbReference>
<evidence type="ECO:0000313" key="4">
    <source>
        <dbReference type="Proteomes" id="UP000014680"/>
    </source>
</evidence>
<evidence type="ECO:0000256" key="1">
    <source>
        <dbReference type="SAM" id="MobiDB-lite"/>
    </source>
</evidence>
<dbReference type="PANTHER" id="PTHR23179:SF3">
    <property type="entry name" value="RHO GTPASE-ACTIVATING PROTEIN 20"/>
    <property type="match status" value="1"/>
</dbReference>
<dbReference type="RefSeq" id="XP_004258095.1">
    <property type="nucleotide sequence ID" value="XM_004258047.1"/>
</dbReference>
<dbReference type="VEuPathDB" id="AmoebaDB:EIN_153410"/>
<dbReference type="AlphaFoldDB" id="A0A0A1U8U5"/>
<feature type="domain" description="Rho-GAP" evidence="2">
    <location>
        <begin position="95"/>
        <end position="290"/>
    </location>
</feature>
<sequence>QTEEYTSLIDKINLLRAMFSSRQNEENTFSEFINFQQYLANTLPFTLLSFIKKIEKFFESGTYTLNTPANETKILEASFEKQKKPIPPFILYNNRTLEEILYSENRKTTQLPKAIEKIFEELLKRGCQTQNIFRTCESTSIREIEEVCMTMSVITFDTIPADVLASSFKVFVRNLREHIFGIDETHLILGDWKNIKCEKLKDQDVAFFIRNELFRLEPQNLVFFKKSLKVAYQIILHENVNNMNAKNLSVCLSTNFFTFEAREDENENMEEMSWCIDFFESCITLFPLIFPDEYGMDYNTDFLQLSPRQKTQPKKPNDSRCTPIKLTPEESPNEKKTAKTTEEIKERGKLLLPTKTPEKVTIKMLSCKTGSFGSSTLERMNTTKDNKNGSTPSSPRGEMIGELIAKLKTQQIIGGQLKNFDRIDKAKKQEKGSGKVTERGKEKCIK</sequence>
<proteinExistence type="predicted"/>
<reference evidence="3 4" key="1">
    <citation type="submission" date="2012-10" db="EMBL/GenBank/DDBJ databases">
        <authorList>
            <person name="Zafar N."/>
            <person name="Inman J."/>
            <person name="Hall N."/>
            <person name="Lorenzi H."/>
            <person name="Caler E."/>
        </authorList>
    </citation>
    <scope>NUCLEOTIDE SEQUENCE [LARGE SCALE GENOMIC DNA]</scope>
    <source>
        <strain evidence="3 4">IP1</strain>
    </source>
</reference>
<dbReference type="Proteomes" id="UP000014680">
    <property type="component" value="Unassembled WGS sequence"/>
</dbReference>
<protein>
    <recommendedName>
        <fullName evidence="2">Rho-GAP domain-containing protein</fullName>
    </recommendedName>
</protein>
<feature type="non-terminal residue" evidence="3">
    <location>
        <position position="1"/>
    </location>
</feature>
<feature type="region of interest" description="Disordered" evidence="1">
    <location>
        <begin position="416"/>
        <end position="446"/>
    </location>
</feature>
<name>A0A0A1U8U5_ENTIV</name>
<accession>A0A0A1U8U5</accession>
<feature type="compositionally biased region" description="Basic and acidic residues" evidence="1">
    <location>
        <begin position="332"/>
        <end position="343"/>
    </location>
</feature>
<dbReference type="Pfam" id="PF00620">
    <property type="entry name" value="RhoGAP"/>
    <property type="match status" value="1"/>
</dbReference>
<feature type="region of interest" description="Disordered" evidence="1">
    <location>
        <begin position="305"/>
        <end position="343"/>
    </location>
</feature>
<evidence type="ECO:0000259" key="2">
    <source>
        <dbReference type="PROSITE" id="PS50238"/>
    </source>
</evidence>
<dbReference type="InterPro" id="IPR008936">
    <property type="entry name" value="Rho_GTPase_activation_prot"/>
</dbReference>
<dbReference type="SMART" id="SM00324">
    <property type="entry name" value="RhoGAP"/>
    <property type="match status" value="1"/>
</dbReference>
<gene>
    <name evidence="3" type="ORF">EIN_153410</name>
</gene>
<dbReference type="PANTHER" id="PTHR23179">
    <property type="entry name" value="T-CELL ACTIVATION RHO GTPASE ACTIVATING PROTEIN-RELATED"/>
    <property type="match status" value="1"/>
</dbReference>
<evidence type="ECO:0000313" key="3">
    <source>
        <dbReference type="EMBL" id="ELP91324.1"/>
    </source>
</evidence>
<dbReference type="Gene3D" id="1.10.555.10">
    <property type="entry name" value="Rho GTPase activation protein"/>
    <property type="match status" value="1"/>
</dbReference>
<dbReference type="KEGG" id="eiv:EIN_153410"/>
<organism evidence="3 4">
    <name type="scientific">Entamoeba invadens IP1</name>
    <dbReference type="NCBI Taxonomy" id="370355"/>
    <lineage>
        <taxon>Eukaryota</taxon>
        <taxon>Amoebozoa</taxon>
        <taxon>Evosea</taxon>
        <taxon>Archamoebae</taxon>
        <taxon>Mastigamoebida</taxon>
        <taxon>Entamoebidae</taxon>
        <taxon>Entamoeba</taxon>
    </lineage>
</organism>